<sequence length="90" mass="10464">MENLNQNAAVDTESTVRQFKEFLQQYNKLSEYCFADCVTDFTTRKVLDSEESCALNCLEKFLKMTQRISLRFQEHQLQQSGGINIQGMTK</sequence>
<evidence type="ECO:0000256" key="2">
    <source>
        <dbReference type="ARBA" id="ARBA00022723"/>
    </source>
</evidence>
<comment type="function">
    <text evidence="8">Mitochondrial intermembrane chaperone that participates in the import and insertion of some multi-pass transmembrane proteins into the mitochondrial inner membrane. Also required for the transfer of beta-barrel precursors from the TOM complex to the sorting and assembly machinery (SAM complex) of the outer membrane. Acts as a chaperone-like protein that protects the hydrophobic precursors from aggregation and guide them through the mitochondrial intermembrane space.</text>
</comment>
<proteinExistence type="inferred from homology"/>
<dbReference type="Proteomes" id="UP001347796">
    <property type="component" value="Unassembled WGS sequence"/>
</dbReference>
<dbReference type="InterPro" id="IPR004217">
    <property type="entry name" value="Tim10-like"/>
</dbReference>
<keyword evidence="1 8" id="KW-0813">Transport</keyword>
<keyword evidence="5 8" id="KW-0811">Translocation</keyword>
<feature type="domain" description="Tim10-like" evidence="9">
    <location>
        <begin position="17"/>
        <end position="74"/>
    </location>
</feature>
<protein>
    <recommendedName>
        <fullName evidence="8">Mitochondrial import inner membrane translocase subunit</fullName>
    </recommendedName>
</protein>
<comment type="caution">
    <text evidence="10">The sequence shown here is derived from an EMBL/GenBank/DDBJ whole genome shotgun (WGS) entry which is preliminary data.</text>
</comment>
<dbReference type="GO" id="GO:0015031">
    <property type="term" value="P:protein transport"/>
    <property type="evidence" value="ECO:0007669"/>
    <property type="project" value="UniProtKB-KW"/>
</dbReference>
<evidence type="ECO:0000256" key="8">
    <source>
        <dbReference type="RuleBase" id="RU367043"/>
    </source>
</evidence>
<evidence type="ECO:0000256" key="1">
    <source>
        <dbReference type="ARBA" id="ARBA00022448"/>
    </source>
</evidence>
<gene>
    <name evidence="10" type="ORF">SNE40_009331</name>
</gene>
<keyword evidence="8" id="KW-0999">Mitochondrion inner membrane</keyword>
<evidence type="ECO:0000259" key="9">
    <source>
        <dbReference type="Pfam" id="PF02953"/>
    </source>
</evidence>
<keyword evidence="8" id="KW-0143">Chaperone</keyword>
<dbReference type="GO" id="GO:0005743">
    <property type="term" value="C:mitochondrial inner membrane"/>
    <property type="evidence" value="ECO:0007669"/>
    <property type="project" value="UniProtKB-SubCell"/>
</dbReference>
<dbReference type="EMBL" id="JAZGQO010000007">
    <property type="protein sequence ID" value="KAK6181491.1"/>
    <property type="molecule type" value="Genomic_DNA"/>
</dbReference>
<evidence type="ECO:0000256" key="7">
    <source>
        <dbReference type="ARBA" id="ARBA00023157"/>
    </source>
</evidence>
<accession>A0AAN8JRX5</accession>
<dbReference type="Gene3D" id="1.10.287.810">
    <property type="entry name" value="Mitochondrial import inner membrane translocase subunit tim13 like domains"/>
    <property type="match status" value="1"/>
</dbReference>
<evidence type="ECO:0000256" key="3">
    <source>
        <dbReference type="ARBA" id="ARBA00022833"/>
    </source>
</evidence>
<comment type="subcellular location">
    <subcellularLocation>
        <location evidence="8">Mitochondrion inner membrane</location>
        <topology evidence="8">Peripheral membrane protein</topology>
        <orientation evidence="8">Intermembrane side</orientation>
    </subcellularLocation>
</comment>
<comment type="domain">
    <text evidence="8">The twin CX3C motif contains 4 conserved Cys residues that form 2 disulfide bonds in the mitochondrial intermembrane space.</text>
</comment>
<dbReference type="AlphaFoldDB" id="A0AAN8JRX5"/>
<comment type="subunit">
    <text evidence="8">Heterohexamer.</text>
</comment>
<evidence type="ECO:0000313" key="11">
    <source>
        <dbReference type="Proteomes" id="UP001347796"/>
    </source>
</evidence>
<dbReference type="InterPro" id="IPR050673">
    <property type="entry name" value="Mito_inner_translocase_sub"/>
</dbReference>
<dbReference type="InterPro" id="IPR035427">
    <property type="entry name" value="Tim10-like_dom_sf"/>
</dbReference>
<reference evidence="10 11" key="1">
    <citation type="submission" date="2024-01" db="EMBL/GenBank/DDBJ databases">
        <title>The genome of the rayed Mediterranean limpet Patella caerulea (Linnaeus, 1758).</title>
        <authorList>
            <person name="Anh-Thu Weber A."/>
            <person name="Halstead-Nussloch G."/>
        </authorList>
    </citation>
    <scope>NUCLEOTIDE SEQUENCE [LARGE SCALE GENOMIC DNA]</scope>
    <source>
        <strain evidence="10">AATW-2023a</strain>
        <tissue evidence="10">Whole specimen</tissue>
    </source>
</reference>
<keyword evidence="2" id="KW-0479">Metal-binding</keyword>
<organism evidence="10 11">
    <name type="scientific">Patella caerulea</name>
    <name type="common">Rayed Mediterranean limpet</name>
    <dbReference type="NCBI Taxonomy" id="87958"/>
    <lineage>
        <taxon>Eukaryota</taxon>
        <taxon>Metazoa</taxon>
        <taxon>Spiralia</taxon>
        <taxon>Lophotrochozoa</taxon>
        <taxon>Mollusca</taxon>
        <taxon>Gastropoda</taxon>
        <taxon>Patellogastropoda</taxon>
        <taxon>Patelloidea</taxon>
        <taxon>Patellidae</taxon>
        <taxon>Patella</taxon>
    </lineage>
</organism>
<keyword evidence="11" id="KW-1185">Reference proteome</keyword>
<keyword evidence="4 8" id="KW-0653">Protein transport</keyword>
<evidence type="ECO:0000256" key="4">
    <source>
        <dbReference type="ARBA" id="ARBA00022927"/>
    </source>
</evidence>
<dbReference type="PANTHER" id="PTHR13172">
    <property type="entry name" value="MITOCHONDRIAL IMPORT INNER MEMBRANE TRANSLOCASE SUBUNIT TIM9B"/>
    <property type="match status" value="1"/>
</dbReference>
<evidence type="ECO:0000256" key="6">
    <source>
        <dbReference type="ARBA" id="ARBA00023128"/>
    </source>
</evidence>
<keyword evidence="8" id="KW-0472">Membrane</keyword>
<evidence type="ECO:0000256" key="5">
    <source>
        <dbReference type="ARBA" id="ARBA00023010"/>
    </source>
</evidence>
<dbReference type="SUPFAM" id="SSF144122">
    <property type="entry name" value="Tim10-like"/>
    <property type="match status" value="1"/>
</dbReference>
<evidence type="ECO:0000313" key="10">
    <source>
        <dbReference type="EMBL" id="KAK6181491.1"/>
    </source>
</evidence>
<keyword evidence="6 8" id="KW-0496">Mitochondrion</keyword>
<comment type="similarity">
    <text evidence="8">Belongs to the small Tim family.</text>
</comment>
<name>A0AAN8JRX5_PATCE</name>
<dbReference type="Pfam" id="PF02953">
    <property type="entry name" value="zf-Tim10_DDP"/>
    <property type="match status" value="1"/>
</dbReference>
<keyword evidence="7 8" id="KW-1015">Disulfide bond</keyword>
<keyword evidence="3" id="KW-0862">Zinc</keyword>
<dbReference type="GO" id="GO:0046872">
    <property type="term" value="F:metal ion binding"/>
    <property type="evidence" value="ECO:0007669"/>
    <property type="project" value="UniProtKB-KW"/>
</dbReference>